<sequence>MLVKAPDFRTHLRFVELCLTHLQLFALQRLAALYDPSSPLLRPNLIRMFKSPCRRLHSTSLLNSFNTDLADTVDEFIVPTEETIQMFLLVLLYLNKRQSTIHTYDPSLMDRIQITQENDELHVMGALRLKTAYKNSLKTETLDDSLRIFVNGPSLSEFDPTTAIDKC</sequence>
<reference evidence="1" key="1">
    <citation type="submission" date="2020-11" db="EMBL/GenBank/DDBJ databases">
        <authorList>
            <person name="Tran Van P."/>
        </authorList>
    </citation>
    <scope>NUCLEOTIDE SEQUENCE</scope>
</reference>
<accession>A0A7R8VU11</accession>
<proteinExistence type="predicted"/>
<evidence type="ECO:0000313" key="1">
    <source>
        <dbReference type="EMBL" id="CAD7204886.1"/>
    </source>
</evidence>
<protein>
    <submittedName>
        <fullName evidence="1">Uncharacterized protein</fullName>
    </submittedName>
</protein>
<name>A0A7R8VU11_TIMDO</name>
<dbReference type="EMBL" id="OA573399">
    <property type="protein sequence ID" value="CAD7204886.1"/>
    <property type="molecule type" value="Genomic_DNA"/>
</dbReference>
<gene>
    <name evidence="1" type="ORF">TDIB3V08_LOCUS11042</name>
</gene>
<dbReference type="AlphaFoldDB" id="A0A7R8VU11"/>
<organism evidence="1">
    <name type="scientific">Timema douglasi</name>
    <name type="common">Walking stick</name>
    <dbReference type="NCBI Taxonomy" id="61478"/>
    <lineage>
        <taxon>Eukaryota</taxon>
        <taxon>Metazoa</taxon>
        <taxon>Ecdysozoa</taxon>
        <taxon>Arthropoda</taxon>
        <taxon>Hexapoda</taxon>
        <taxon>Insecta</taxon>
        <taxon>Pterygota</taxon>
        <taxon>Neoptera</taxon>
        <taxon>Polyneoptera</taxon>
        <taxon>Phasmatodea</taxon>
        <taxon>Timematodea</taxon>
        <taxon>Timematoidea</taxon>
        <taxon>Timematidae</taxon>
        <taxon>Timema</taxon>
    </lineage>
</organism>